<protein>
    <submittedName>
        <fullName evidence="5">AraC-like DNA-binding protein</fullName>
    </submittedName>
</protein>
<proteinExistence type="predicted"/>
<dbReference type="InterPro" id="IPR018060">
    <property type="entry name" value="HTH_AraC"/>
</dbReference>
<dbReference type="InterPro" id="IPR003313">
    <property type="entry name" value="AraC-bd"/>
</dbReference>
<dbReference type="OrthoDB" id="1677563at2"/>
<organism evidence="5 6">
    <name type="scientific">Sedimentibacter saalensis</name>
    <dbReference type="NCBI Taxonomy" id="130788"/>
    <lineage>
        <taxon>Bacteria</taxon>
        <taxon>Bacillati</taxon>
        <taxon>Bacillota</taxon>
        <taxon>Tissierellia</taxon>
        <taxon>Sedimentibacter</taxon>
    </lineage>
</organism>
<evidence type="ECO:0000256" key="1">
    <source>
        <dbReference type="ARBA" id="ARBA00023015"/>
    </source>
</evidence>
<dbReference type="PANTHER" id="PTHR46796:SF2">
    <property type="entry name" value="TRANSCRIPTIONAL REGULATORY PROTEIN"/>
    <property type="match status" value="1"/>
</dbReference>
<dbReference type="InterPro" id="IPR009057">
    <property type="entry name" value="Homeodomain-like_sf"/>
</dbReference>
<evidence type="ECO:0000256" key="2">
    <source>
        <dbReference type="ARBA" id="ARBA00023125"/>
    </source>
</evidence>
<dbReference type="PANTHER" id="PTHR46796">
    <property type="entry name" value="HTH-TYPE TRANSCRIPTIONAL ACTIVATOR RHAS-RELATED"/>
    <property type="match status" value="1"/>
</dbReference>
<evidence type="ECO:0000259" key="4">
    <source>
        <dbReference type="PROSITE" id="PS01124"/>
    </source>
</evidence>
<keyword evidence="6" id="KW-1185">Reference proteome</keyword>
<dbReference type="EMBL" id="VLKH01000001">
    <property type="protein sequence ID" value="TWH83841.1"/>
    <property type="molecule type" value="Genomic_DNA"/>
</dbReference>
<dbReference type="SUPFAM" id="SSF46689">
    <property type="entry name" value="Homeodomain-like"/>
    <property type="match status" value="2"/>
</dbReference>
<dbReference type="GO" id="GO:0043565">
    <property type="term" value="F:sequence-specific DNA binding"/>
    <property type="evidence" value="ECO:0007669"/>
    <property type="project" value="InterPro"/>
</dbReference>
<name>A0A562JKU1_9FIRM</name>
<dbReference type="SUPFAM" id="SSF51215">
    <property type="entry name" value="Regulatory protein AraC"/>
    <property type="match status" value="1"/>
</dbReference>
<dbReference type="CDD" id="cd07001">
    <property type="entry name" value="cupin_YbfI-like_N"/>
    <property type="match status" value="1"/>
</dbReference>
<dbReference type="InterPro" id="IPR037923">
    <property type="entry name" value="HTH-like"/>
</dbReference>
<reference evidence="5 6" key="1">
    <citation type="submission" date="2019-07" db="EMBL/GenBank/DDBJ databases">
        <title>Genomic Encyclopedia of Type Strains, Phase I: the one thousand microbial genomes (KMG-I) project.</title>
        <authorList>
            <person name="Kyrpides N."/>
        </authorList>
    </citation>
    <scope>NUCLEOTIDE SEQUENCE [LARGE SCALE GENOMIC DNA]</scope>
    <source>
        <strain evidence="5 6">DSM 13558</strain>
    </source>
</reference>
<dbReference type="Gene3D" id="2.60.120.10">
    <property type="entry name" value="Jelly Rolls"/>
    <property type="match status" value="1"/>
</dbReference>
<evidence type="ECO:0000313" key="6">
    <source>
        <dbReference type="Proteomes" id="UP000315343"/>
    </source>
</evidence>
<dbReference type="SMART" id="SM00342">
    <property type="entry name" value="HTH_ARAC"/>
    <property type="match status" value="1"/>
</dbReference>
<dbReference type="InterPro" id="IPR050204">
    <property type="entry name" value="AraC_XylS_family_regulators"/>
</dbReference>
<dbReference type="Pfam" id="PF02311">
    <property type="entry name" value="AraC_binding"/>
    <property type="match status" value="1"/>
</dbReference>
<dbReference type="RefSeq" id="WP_145079368.1">
    <property type="nucleotide sequence ID" value="NZ_DAMBUX010000006.1"/>
</dbReference>
<evidence type="ECO:0000256" key="3">
    <source>
        <dbReference type="ARBA" id="ARBA00023163"/>
    </source>
</evidence>
<dbReference type="Gene3D" id="1.10.10.60">
    <property type="entry name" value="Homeodomain-like"/>
    <property type="match status" value="2"/>
</dbReference>
<dbReference type="InterPro" id="IPR014710">
    <property type="entry name" value="RmlC-like_jellyroll"/>
</dbReference>
<accession>A0A562JKU1</accession>
<keyword evidence="3" id="KW-0804">Transcription</keyword>
<dbReference type="PROSITE" id="PS01124">
    <property type="entry name" value="HTH_ARAC_FAMILY_2"/>
    <property type="match status" value="1"/>
</dbReference>
<evidence type="ECO:0000313" key="5">
    <source>
        <dbReference type="EMBL" id="TWH83841.1"/>
    </source>
</evidence>
<dbReference type="GO" id="GO:0003700">
    <property type="term" value="F:DNA-binding transcription factor activity"/>
    <property type="evidence" value="ECO:0007669"/>
    <property type="project" value="InterPro"/>
</dbReference>
<dbReference type="Pfam" id="PF12833">
    <property type="entry name" value="HTH_18"/>
    <property type="match status" value="1"/>
</dbReference>
<keyword evidence="2 5" id="KW-0238">DNA-binding</keyword>
<dbReference type="Proteomes" id="UP000315343">
    <property type="component" value="Unassembled WGS sequence"/>
</dbReference>
<keyword evidence="1" id="KW-0805">Transcription regulation</keyword>
<feature type="domain" description="HTH araC/xylS-type" evidence="4">
    <location>
        <begin position="171"/>
        <end position="268"/>
    </location>
</feature>
<comment type="caution">
    <text evidence="5">The sequence shown here is derived from an EMBL/GenBank/DDBJ whole genome shotgun (WGS) entry which is preliminary data.</text>
</comment>
<gene>
    <name evidence="5" type="ORF">LY60_00457</name>
</gene>
<dbReference type="AlphaFoldDB" id="A0A562JKU1"/>
<sequence length="276" mass="32639">MGLDERTVCFDRDLEVEAYRFKGVMQKFPNHFHEYYVIGYIESGKRRLSCKNNEYTIGAGDLVLFNPMENHTCEQIDQNTLDYRCINIKPEIMKRAVHEITGREYLPQFSQPVAFDSEQSSLLCELHQNIMEEQDDFKKEETFLFLIEQLLDEYTLPYSESIESYLNTEIKEVCTYIEEHYAEHITLDDLSKIAKMNKYSLLRSFTRIMGITPYRYLETVRINVAKKLLENGTEPIEAAMETGFVDQSHFSNFFKEFIGLTPRQYKNIFTNNKDRH</sequence>